<evidence type="ECO:0000313" key="11">
    <source>
        <dbReference type="Proteomes" id="UP000249482"/>
    </source>
</evidence>
<evidence type="ECO:0000256" key="2">
    <source>
        <dbReference type="ARBA" id="ARBA00004651"/>
    </source>
</evidence>
<evidence type="ECO:0000256" key="7">
    <source>
        <dbReference type="ARBA" id="ARBA00023136"/>
    </source>
</evidence>
<comment type="caution">
    <text evidence="10">The sequence shown here is derived from an EMBL/GenBank/DDBJ whole genome shotgun (WGS) entry which is preliminary data.</text>
</comment>
<evidence type="ECO:0000256" key="1">
    <source>
        <dbReference type="ARBA" id="ARBA00002265"/>
    </source>
</evidence>
<keyword evidence="5 9" id="KW-0812">Transmembrane</keyword>
<keyword evidence="6 9" id="KW-1133">Transmembrane helix</keyword>
<sequence>NQGTRFEGTALLRDFRITDFQDYQAIIGHQAVALDPNDTDQMDMRTLWNTDTDRARAELNWRITLVFTVFMMALMVVPLSVVNPRQGRVLSMLPAMLLYLLFFLIQTSLKSNGGKGKLDPTLWM</sequence>
<dbReference type="AlphaFoldDB" id="A0A2W6P908"/>
<evidence type="ECO:0000256" key="3">
    <source>
        <dbReference type="ARBA" id="ARBA00007725"/>
    </source>
</evidence>
<evidence type="ECO:0000256" key="5">
    <source>
        <dbReference type="ARBA" id="ARBA00022692"/>
    </source>
</evidence>
<reference evidence="10 11" key="1">
    <citation type="submission" date="2018-06" db="EMBL/GenBank/DDBJ databases">
        <title>Draft genome sequence of mcr-1-harboring Escherichia coli isolated from wound infection of a hospitalized patient, in Bolivia.</title>
        <authorList>
            <person name="Munoz M.E."/>
            <person name="Moura Q."/>
            <person name="Ventura P.R.M."/>
            <person name="Bustos L.R."/>
            <person name="Ovando B.G."/>
            <person name="Terrazas D.I.V."/>
            <person name="Yarhui N.B."/>
            <person name="Cerdeira L."/>
            <person name="Lincopan N."/>
        </authorList>
    </citation>
    <scope>NUCLEOTIDE SEQUENCE [LARGE SCALE GENOMIC DNA]</scope>
    <source>
        <strain evidence="10 11">EcMLT</strain>
    </source>
</reference>
<dbReference type="GO" id="GO:0015920">
    <property type="term" value="P:lipopolysaccharide transport"/>
    <property type="evidence" value="ECO:0007669"/>
    <property type="project" value="TreeGrafter"/>
</dbReference>
<feature type="transmembrane region" description="Helical" evidence="9">
    <location>
        <begin position="87"/>
        <end position="105"/>
    </location>
</feature>
<comment type="subunit">
    <text evidence="8">Component of the lipopolysaccharide transport and assembly complex. The LptBFG transporter is composed of two ATP-binding proteins (LptB) and two transmembrane proteins (LptF and LptG).</text>
</comment>
<dbReference type="EMBL" id="QKWZ01000647">
    <property type="protein sequence ID" value="PZT64608.1"/>
    <property type="molecule type" value="Genomic_DNA"/>
</dbReference>
<comment type="subcellular location">
    <subcellularLocation>
        <location evidence="2">Cell membrane</location>
        <topology evidence="2">Multi-pass membrane protein</topology>
    </subcellularLocation>
</comment>
<dbReference type="PANTHER" id="PTHR33529:SF7">
    <property type="entry name" value="LIPOPOLYSACCHARIDE EXPORT SYSTEM PERMEASE PROTEIN LPTF"/>
    <property type="match status" value="1"/>
</dbReference>
<dbReference type="GO" id="GO:0043190">
    <property type="term" value="C:ATP-binding cassette (ABC) transporter complex"/>
    <property type="evidence" value="ECO:0007669"/>
    <property type="project" value="TreeGrafter"/>
</dbReference>
<dbReference type="PANTHER" id="PTHR33529">
    <property type="entry name" value="SLR0882 PROTEIN-RELATED"/>
    <property type="match status" value="1"/>
</dbReference>
<name>A0A2W6P908_ECOLX</name>
<evidence type="ECO:0000256" key="8">
    <source>
        <dbReference type="ARBA" id="ARBA00026081"/>
    </source>
</evidence>
<keyword evidence="7 9" id="KW-0472">Membrane</keyword>
<comment type="function">
    <text evidence="1">Part of the ABC transporter complex LptBFG involved in the translocation of lipopolysaccharide (LPS) from the inner membrane to the outer membrane.</text>
</comment>
<feature type="non-terminal residue" evidence="10">
    <location>
        <position position="1"/>
    </location>
</feature>
<dbReference type="Proteomes" id="UP000249482">
    <property type="component" value="Unassembled WGS sequence"/>
</dbReference>
<dbReference type="Pfam" id="PF03739">
    <property type="entry name" value="LptF_LptG"/>
    <property type="match status" value="1"/>
</dbReference>
<accession>A0A2W6P908</accession>
<dbReference type="InterPro" id="IPR005495">
    <property type="entry name" value="LptG/LptF_permease"/>
</dbReference>
<evidence type="ECO:0000256" key="9">
    <source>
        <dbReference type="SAM" id="Phobius"/>
    </source>
</evidence>
<comment type="similarity">
    <text evidence="3">Belongs to the LptF/LptG family.</text>
</comment>
<evidence type="ECO:0000313" key="10">
    <source>
        <dbReference type="EMBL" id="PZT64608.1"/>
    </source>
</evidence>
<gene>
    <name evidence="10" type="ORF">DNQ45_21625</name>
</gene>
<organism evidence="10 11">
    <name type="scientific">Escherichia coli</name>
    <dbReference type="NCBI Taxonomy" id="562"/>
    <lineage>
        <taxon>Bacteria</taxon>
        <taxon>Pseudomonadati</taxon>
        <taxon>Pseudomonadota</taxon>
        <taxon>Gammaproteobacteria</taxon>
        <taxon>Enterobacterales</taxon>
        <taxon>Enterobacteriaceae</taxon>
        <taxon>Escherichia</taxon>
    </lineage>
</organism>
<feature type="transmembrane region" description="Helical" evidence="9">
    <location>
        <begin position="63"/>
        <end position="81"/>
    </location>
</feature>
<evidence type="ECO:0000256" key="6">
    <source>
        <dbReference type="ARBA" id="ARBA00022989"/>
    </source>
</evidence>
<evidence type="ECO:0000256" key="4">
    <source>
        <dbReference type="ARBA" id="ARBA00022475"/>
    </source>
</evidence>
<keyword evidence="4" id="KW-1003">Cell membrane</keyword>
<feature type="non-terminal residue" evidence="10">
    <location>
        <position position="124"/>
    </location>
</feature>
<protein>
    <submittedName>
        <fullName evidence="10">LPS export ABC transporter permease LptF</fullName>
    </submittedName>
</protein>
<proteinExistence type="inferred from homology"/>